<sequence length="210" mass="22095">MSEDETELASSESPTEHAHAWSVDNWADDTVPYLDARQRTTIWLRVCVALTAISVAGLIGVLLFVLHGRTATSPAAPETSTTPTAAASAPVAQREPAAPAAVPTVTETKTIPAAPAPAPDQASLQKFVMCGDGREGVVGGHTSCLFAENVRRAFYAADDGADIVAYSPVTGERYEMSCTAGYRAHFDDGSQRIATRCVGGDNDSAEVVIW</sequence>
<evidence type="ECO:0000313" key="3">
    <source>
        <dbReference type="EMBL" id="UQX09648.1"/>
    </source>
</evidence>
<keyword evidence="2" id="KW-0472">Membrane</keyword>
<evidence type="ECO:0008006" key="5">
    <source>
        <dbReference type="Google" id="ProtNLM"/>
    </source>
</evidence>
<feature type="region of interest" description="Disordered" evidence="1">
    <location>
        <begin position="73"/>
        <end position="104"/>
    </location>
</feature>
<accession>A0ABY4QIM8</accession>
<dbReference type="Proteomes" id="UP001056610">
    <property type="component" value="Chromosome"/>
</dbReference>
<feature type="transmembrane region" description="Helical" evidence="2">
    <location>
        <begin position="42"/>
        <end position="66"/>
    </location>
</feature>
<evidence type="ECO:0000256" key="1">
    <source>
        <dbReference type="SAM" id="MobiDB-lite"/>
    </source>
</evidence>
<proteinExistence type="predicted"/>
<keyword evidence="4" id="KW-1185">Reference proteome</keyword>
<reference evidence="3" key="1">
    <citation type="submission" date="2022-05" db="EMBL/GenBank/DDBJ databases">
        <title>A methanotrophic Mycobacterium dominates a cave microbial ecosystem.</title>
        <authorList>
            <person name="Van Spanning R.J.M."/>
            <person name="Guan Q."/>
            <person name="Melkonian C."/>
            <person name="Gallant J."/>
            <person name="Polerecky L."/>
            <person name="Flot J.-F."/>
            <person name="Brandt B.W."/>
            <person name="Braster M."/>
            <person name="Iturbe Espinoza P."/>
            <person name="Aerts J."/>
            <person name="Meima-Franke M."/>
            <person name="Piersma S.R."/>
            <person name="Bunduc C."/>
            <person name="Ummels R."/>
            <person name="Pain A."/>
            <person name="Fleming E.J."/>
            <person name="van der Wel N."/>
            <person name="Gherman V.D."/>
            <person name="Sarbu S.M."/>
            <person name="Bodelier P.L.E."/>
            <person name="Bitter W."/>
        </authorList>
    </citation>
    <scope>NUCLEOTIDE SEQUENCE</scope>
    <source>
        <strain evidence="3">Sulfur Cave</strain>
    </source>
</reference>
<dbReference type="RefSeq" id="WP_219070849.1">
    <property type="nucleotide sequence ID" value="NZ_CAJUXY010000128.1"/>
</dbReference>
<keyword evidence="2" id="KW-1133">Transmembrane helix</keyword>
<organism evidence="3 4">
    <name type="scientific">Candidatus Mycobacterium methanotrophicum</name>
    <dbReference type="NCBI Taxonomy" id="2943498"/>
    <lineage>
        <taxon>Bacteria</taxon>
        <taxon>Bacillati</taxon>
        <taxon>Actinomycetota</taxon>
        <taxon>Actinomycetes</taxon>
        <taxon>Mycobacteriales</taxon>
        <taxon>Mycobacteriaceae</taxon>
        <taxon>Mycobacterium</taxon>
    </lineage>
</organism>
<evidence type="ECO:0000313" key="4">
    <source>
        <dbReference type="Proteomes" id="UP001056610"/>
    </source>
</evidence>
<gene>
    <name evidence="3" type="ORF">M5I08_15010</name>
</gene>
<dbReference type="EMBL" id="CP097320">
    <property type="protein sequence ID" value="UQX09648.1"/>
    <property type="molecule type" value="Genomic_DNA"/>
</dbReference>
<evidence type="ECO:0000256" key="2">
    <source>
        <dbReference type="SAM" id="Phobius"/>
    </source>
</evidence>
<protein>
    <recommendedName>
        <fullName evidence="5">Serine/threonine protein kinase</fullName>
    </recommendedName>
</protein>
<name>A0ABY4QIM8_9MYCO</name>
<keyword evidence="2" id="KW-0812">Transmembrane</keyword>